<evidence type="ECO:0000256" key="4">
    <source>
        <dbReference type="ARBA" id="ARBA00022679"/>
    </source>
</evidence>
<evidence type="ECO:0000256" key="5">
    <source>
        <dbReference type="ARBA" id="ARBA00022777"/>
    </source>
</evidence>
<dbReference type="SUPFAM" id="SSF55785">
    <property type="entry name" value="PYP-like sensor domain (PAS domain)"/>
    <property type="match status" value="2"/>
</dbReference>
<dbReference type="Pfam" id="PF13188">
    <property type="entry name" value="PAS_8"/>
    <property type="match status" value="1"/>
</dbReference>
<dbReference type="InterPro" id="IPR000700">
    <property type="entry name" value="PAS-assoc_C"/>
</dbReference>
<dbReference type="PANTHER" id="PTHR43304">
    <property type="entry name" value="PHYTOCHROME-LIKE PROTEIN CPH1"/>
    <property type="match status" value="1"/>
</dbReference>
<dbReference type="GO" id="GO:0004673">
    <property type="term" value="F:protein histidine kinase activity"/>
    <property type="evidence" value="ECO:0007669"/>
    <property type="project" value="UniProtKB-EC"/>
</dbReference>
<feature type="domain" description="PAC" evidence="7">
    <location>
        <begin position="78"/>
        <end position="130"/>
    </location>
</feature>
<evidence type="ECO:0000256" key="1">
    <source>
        <dbReference type="ARBA" id="ARBA00000085"/>
    </source>
</evidence>
<dbReference type="PROSITE" id="PS50112">
    <property type="entry name" value="PAS"/>
    <property type="match status" value="1"/>
</dbReference>
<dbReference type="InterPro" id="IPR000014">
    <property type="entry name" value="PAS"/>
</dbReference>
<proteinExistence type="predicted"/>
<dbReference type="InterPro" id="IPR035965">
    <property type="entry name" value="PAS-like_dom_sf"/>
</dbReference>
<dbReference type="Pfam" id="PF13426">
    <property type="entry name" value="PAS_9"/>
    <property type="match status" value="1"/>
</dbReference>
<reference evidence="8" key="1">
    <citation type="journal article" date="2014" name="Front. Microbiol.">
        <title>High frequency of phylogenetically diverse reductive dehalogenase-homologous genes in deep subseafloor sedimentary metagenomes.</title>
        <authorList>
            <person name="Kawai M."/>
            <person name="Futagami T."/>
            <person name="Toyoda A."/>
            <person name="Takaki Y."/>
            <person name="Nishi S."/>
            <person name="Hori S."/>
            <person name="Arai W."/>
            <person name="Tsubouchi T."/>
            <person name="Morono Y."/>
            <person name="Uchiyama I."/>
            <person name="Ito T."/>
            <person name="Fujiyama A."/>
            <person name="Inagaki F."/>
            <person name="Takami H."/>
        </authorList>
    </citation>
    <scope>NUCLEOTIDE SEQUENCE</scope>
    <source>
        <strain evidence="8">Expedition CK06-06</strain>
    </source>
</reference>
<dbReference type="EC" id="2.7.13.3" evidence="2"/>
<gene>
    <name evidence="8" type="ORF">S03H2_67663</name>
</gene>
<evidence type="ECO:0000259" key="6">
    <source>
        <dbReference type="PROSITE" id="PS50112"/>
    </source>
</evidence>
<protein>
    <recommendedName>
        <fullName evidence="2">histidine kinase</fullName>
        <ecNumber evidence="2">2.7.13.3</ecNumber>
    </recommendedName>
</protein>
<comment type="caution">
    <text evidence="8">The sequence shown here is derived from an EMBL/GenBank/DDBJ whole genome shotgun (WGS) entry which is preliminary data.</text>
</comment>
<keyword evidence="4" id="KW-0808">Transferase</keyword>
<dbReference type="NCBIfam" id="TIGR00229">
    <property type="entry name" value="sensory_box"/>
    <property type="match status" value="1"/>
</dbReference>
<feature type="domain" description="PAS" evidence="6">
    <location>
        <begin position="4"/>
        <end position="74"/>
    </location>
</feature>
<dbReference type="AlphaFoldDB" id="X1I4D6"/>
<evidence type="ECO:0000259" key="7">
    <source>
        <dbReference type="PROSITE" id="PS50113"/>
    </source>
</evidence>
<evidence type="ECO:0000313" key="8">
    <source>
        <dbReference type="EMBL" id="GAH77271.1"/>
    </source>
</evidence>
<comment type="catalytic activity">
    <reaction evidence="1">
        <text>ATP + protein L-histidine = ADP + protein N-phospho-L-histidine.</text>
        <dbReference type="EC" id="2.7.13.3"/>
    </reaction>
</comment>
<organism evidence="8">
    <name type="scientific">marine sediment metagenome</name>
    <dbReference type="NCBI Taxonomy" id="412755"/>
    <lineage>
        <taxon>unclassified sequences</taxon>
        <taxon>metagenomes</taxon>
        <taxon>ecological metagenomes</taxon>
    </lineage>
</organism>
<dbReference type="PROSITE" id="PS50113">
    <property type="entry name" value="PAC"/>
    <property type="match status" value="1"/>
</dbReference>
<feature type="non-terminal residue" evidence="8">
    <location>
        <position position="173"/>
    </location>
</feature>
<name>X1I4D6_9ZZZZ</name>
<dbReference type="EMBL" id="BARU01044347">
    <property type="protein sequence ID" value="GAH77271.1"/>
    <property type="molecule type" value="Genomic_DNA"/>
</dbReference>
<dbReference type="PANTHER" id="PTHR43304:SF1">
    <property type="entry name" value="PAC DOMAIN-CONTAINING PROTEIN"/>
    <property type="match status" value="1"/>
</dbReference>
<accession>X1I4D6</accession>
<evidence type="ECO:0000256" key="3">
    <source>
        <dbReference type="ARBA" id="ARBA00022553"/>
    </source>
</evidence>
<dbReference type="InterPro" id="IPR052162">
    <property type="entry name" value="Sensor_kinase/Photoreceptor"/>
</dbReference>
<keyword evidence="3" id="KW-0597">Phosphoprotein</keyword>
<evidence type="ECO:0000256" key="2">
    <source>
        <dbReference type="ARBA" id="ARBA00012438"/>
    </source>
</evidence>
<sequence>KMTFELKYTDIVENIREPYFEVDLEGTFVYINKSFIQMIGYSLDEMIGKNYKLLMDDENKKKVFNIFNSVYESGLPQDYFQFVIINKGNTKVIVETSVCLIKDTSGRRIGFYGISRDITQRFNLELKLKQSEEKYKHLFESSLYVIWIFDLNGVLIDCNATTNIILSKYTRED</sequence>
<dbReference type="CDD" id="cd00130">
    <property type="entry name" value="PAS"/>
    <property type="match status" value="1"/>
</dbReference>
<keyword evidence="5" id="KW-0418">Kinase</keyword>
<dbReference type="SMART" id="SM00091">
    <property type="entry name" value="PAS"/>
    <property type="match status" value="1"/>
</dbReference>
<feature type="non-terminal residue" evidence="8">
    <location>
        <position position="1"/>
    </location>
</feature>
<dbReference type="Gene3D" id="3.30.450.20">
    <property type="entry name" value="PAS domain"/>
    <property type="match status" value="2"/>
</dbReference>